<dbReference type="Proteomes" id="UP000285712">
    <property type="component" value="Unassembled WGS sequence"/>
</dbReference>
<feature type="region of interest" description="Disordered" evidence="3">
    <location>
        <begin position="128"/>
        <end position="150"/>
    </location>
</feature>
<dbReference type="GO" id="GO:0005829">
    <property type="term" value="C:cytosol"/>
    <property type="evidence" value="ECO:0007669"/>
    <property type="project" value="TreeGrafter"/>
</dbReference>
<dbReference type="VEuPathDB" id="FungiDB:H257_05799"/>
<accession>A0A418ECL8</accession>
<evidence type="ECO:0000256" key="2">
    <source>
        <dbReference type="PROSITE-ProRule" id="PRU00103"/>
    </source>
</evidence>
<dbReference type="InterPro" id="IPR051023">
    <property type="entry name" value="PP2A_Regulatory_Subunit_A"/>
</dbReference>
<gene>
    <name evidence="4" type="ORF">DYB35_006976</name>
    <name evidence="5" type="ORF">DYB37_005831</name>
</gene>
<dbReference type="PANTHER" id="PTHR10648">
    <property type="entry name" value="SERINE/THREONINE-PROTEIN PHOSPHATASE PP2A 65 KDA REGULATORY SUBUNIT"/>
    <property type="match status" value="1"/>
</dbReference>
<evidence type="ECO:0000313" key="4">
    <source>
        <dbReference type="EMBL" id="RHY97052.1"/>
    </source>
</evidence>
<dbReference type="InterPro" id="IPR021133">
    <property type="entry name" value="HEAT_type_2"/>
</dbReference>
<dbReference type="GO" id="GO:0005634">
    <property type="term" value="C:nucleus"/>
    <property type="evidence" value="ECO:0007669"/>
    <property type="project" value="TreeGrafter"/>
</dbReference>
<dbReference type="Gene3D" id="1.25.10.10">
    <property type="entry name" value="Leucine-rich Repeat Variant"/>
    <property type="match status" value="1"/>
</dbReference>
<evidence type="ECO:0008006" key="8">
    <source>
        <dbReference type="Google" id="ProtNLM"/>
    </source>
</evidence>
<name>A0A418ECL8_APHAT</name>
<reference evidence="6 7" key="1">
    <citation type="submission" date="2018-08" db="EMBL/GenBank/DDBJ databases">
        <title>Aphanomyces genome sequencing and annotation.</title>
        <authorList>
            <person name="Minardi D."/>
            <person name="Oidtmann B."/>
            <person name="Van Der Giezen M."/>
            <person name="Studholme D.J."/>
        </authorList>
    </citation>
    <scope>NUCLEOTIDE SEQUENCE [LARGE SCALE GENOMIC DNA]</scope>
    <source>
        <strain evidence="5 6">Da</strain>
        <strain evidence="4 7">Sv</strain>
    </source>
</reference>
<keyword evidence="1" id="KW-0677">Repeat</keyword>
<dbReference type="InterPro" id="IPR036034">
    <property type="entry name" value="PDZ_sf"/>
</dbReference>
<evidence type="ECO:0000313" key="6">
    <source>
        <dbReference type="Proteomes" id="UP000285430"/>
    </source>
</evidence>
<organism evidence="5 6">
    <name type="scientific">Aphanomyces astaci</name>
    <name type="common">Crayfish plague agent</name>
    <dbReference type="NCBI Taxonomy" id="112090"/>
    <lineage>
        <taxon>Eukaryota</taxon>
        <taxon>Sar</taxon>
        <taxon>Stramenopiles</taxon>
        <taxon>Oomycota</taxon>
        <taxon>Saprolegniomycetes</taxon>
        <taxon>Saprolegniales</taxon>
        <taxon>Verrucalvaceae</taxon>
        <taxon>Aphanomyces</taxon>
    </lineage>
</organism>
<feature type="repeat" description="HEAT" evidence="2">
    <location>
        <begin position="820"/>
        <end position="854"/>
    </location>
</feature>
<protein>
    <recommendedName>
        <fullName evidence="8">PDZ domain-containing protein</fullName>
    </recommendedName>
</protein>
<dbReference type="PANTHER" id="PTHR10648:SF4">
    <property type="entry name" value="PROTEIN PHOSPHATASE 2 (FORMERLY 2A), REGULATORY SUBUNIT A, BETA ISOFORM-RELATED"/>
    <property type="match status" value="1"/>
</dbReference>
<sequence>MSSSSAESNDDGLARLRSIVGESYSDDKLRWLLLKVGGDVGRAVEYYYGHGDLNDDAMDDAGLPADAATIVPPATNPSLDPQAIASLKDLLDNNVTDAELRDLLTRSHGDLSDAVGLYFLDKTPGQDNTSKSPVVSITPPPTPTFSSPDGPHKVLHTNEEYEVELTDGVLKWTIGNVLGRIVVQDVVVGGAAHKANIQKADVLIACSGHVIKETNVAPIVTRLSKEVVNVPVLLRFRRADHTHGHHEDRKPSVDASAVPTELLLSSSSPVEYGIHIMASALESMRQAAADKYPSDLLLLHYVWSQGNVAVAMDQLFHPVPHFPNFDQVVGHEWYSTDGHVNNRAHPDWPLYDASFPTGPMGITVENIHEDGTSAAYANVSVDSWLVAINGEGVTHLTHRETLHRIHTLPRPLLLTFCVTPAPWLPALKQTMDVNIRMVQSANPTERHELVVSDDDRTSFGRFQRKLLWVLQVLPSIACEILHVSALNATYNVVPADLLYTADVDGIDTTDGAVARRALMAMVHGMGLHADKGESVVLDLVRGLAVLAQWCAPNSATESHHQHLWWVLHLVLDVFENGSVMEKSTTWDAIVDSLKALGAALSPSAFLRTFPPLLARLSLYSSPSSRIIPLALLPLTYARVHGDLRVQFRGLFERLTMDDAPLVRRAAVFVLPSLARVAGPDAIAWVVQSAEKLSADHSDLVRLYAVQAVADLGDVLSGLDDPARRLVRCQLLPLVNSFVTDSDWQIRHQTVALVPTLLHVLGRDFTDVLVDHYVELAGDANMEVRIAATRSAFPISAALSSSEKALDDDEAAIHAKVALSILPALSSLSRDPCASVRRAVAASLGAALAMLRASQGDVLVPMIQQLIVDKDVVVAQTVVEQLATASAHLPDELEALVVIHVDKLSKQRPWRSRLLAAECVRHWTEHKSLPPSLVVVALSLLQDSVSQVRLGAVHALVQVTARHGPDWFVATGVGPVLSLLDQPFQLRLTGLEACRELAQRNLIPDPDALFDRVVEAATASKTGNIRVKALDVLVAMAPHLPPSTWDTVRPTLHASFGMEDDVEVQSRHVHLLLYVGSADEADMEPGSAVWTERLRLETTRMKRTRLQPLASVSHAQYPSQAAEELDVLKAIVCRELSLDQLLDVTTSFEASPADILSCVLRVRDTSVAVVEAVATWRSFMVRPVPFLWRGVNYVHRMASDGDFVSKSTALHHALGFKLKRRNPFCTVPGLDAPWMQIPRDDPSAAGLTGDRLHKAAMCILEEEGRMGGPYKPPSTDARWAFMVQREAEHVTQLRFGKLNT</sequence>
<dbReference type="InterPro" id="IPR011989">
    <property type="entry name" value="ARM-like"/>
</dbReference>
<evidence type="ECO:0000256" key="1">
    <source>
        <dbReference type="ARBA" id="ARBA00022737"/>
    </source>
</evidence>
<feature type="repeat" description="HEAT" evidence="2">
    <location>
        <begin position="730"/>
        <end position="766"/>
    </location>
</feature>
<dbReference type="GO" id="GO:0019888">
    <property type="term" value="F:protein phosphatase regulator activity"/>
    <property type="evidence" value="ECO:0007669"/>
    <property type="project" value="TreeGrafter"/>
</dbReference>
<evidence type="ECO:0000313" key="5">
    <source>
        <dbReference type="EMBL" id="RHZ11020.1"/>
    </source>
</evidence>
<dbReference type="PROSITE" id="PS50077">
    <property type="entry name" value="HEAT_REPEAT"/>
    <property type="match status" value="2"/>
</dbReference>
<evidence type="ECO:0000256" key="3">
    <source>
        <dbReference type="SAM" id="MobiDB-lite"/>
    </source>
</evidence>
<dbReference type="SUPFAM" id="SSF50156">
    <property type="entry name" value="PDZ domain-like"/>
    <property type="match status" value="2"/>
</dbReference>
<dbReference type="GO" id="GO:0000159">
    <property type="term" value="C:protein phosphatase type 2A complex"/>
    <property type="evidence" value="ECO:0007669"/>
    <property type="project" value="TreeGrafter"/>
</dbReference>
<proteinExistence type="predicted"/>
<dbReference type="SUPFAM" id="SSF48371">
    <property type="entry name" value="ARM repeat"/>
    <property type="match status" value="1"/>
</dbReference>
<dbReference type="InterPro" id="IPR016024">
    <property type="entry name" value="ARM-type_fold"/>
</dbReference>
<dbReference type="Proteomes" id="UP000285430">
    <property type="component" value="Unassembled WGS sequence"/>
</dbReference>
<comment type="caution">
    <text evidence="5">The sequence shown here is derived from an EMBL/GenBank/DDBJ whole genome shotgun (WGS) entry which is preliminary data.</text>
</comment>
<evidence type="ECO:0000313" key="7">
    <source>
        <dbReference type="Proteomes" id="UP000285712"/>
    </source>
</evidence>
<dbReference type="EMBL" id="QUTG01002251">
    <property type="protein sequence ID" value="RHY97052.1"/>
    <property type="molecule type" value="Genomic_DNA"/>
</dbReference>
<dbReference type="EMBL" id="QUTH01005065">
    <property type="protein sequence ID" value="RHZ11020.1"/>
    <property type="molecule type" value="Genomic_DNA"/>
</dbReference>